<accession>A0A7W8KBB7</accession>
<dbReference type="InterPro" id="IPR037883">
    <property type="entry name" value="Knr4/Smi1-like_sf"/>
</dbReference>
<evidence type="ECO:0000313" key="4">
    <source>
        <dbReference type="Proteomes" id="UP000539473"/>
    </source>
</evidence>
<evidence type="ECO:0000313" key="2">
    <source>
        <dbReference type="EMBL" id="GHF33810.1"/>
    </source>
</evidence>
<dbReference type="SUPFAM" id="SSF160631">
    <property type="entry name" value="SMI1/KNR4-like"/>
    <property type="match status" value="1"/>
</dbReference>
<reference evidence="2" key="1">
    <citation type="journal article" date="2014" name="Int. J. Syst. Evol. Microbiol.">
        <title>Complete genome of a new Firmicutes species belonging to the dominant human colonic microbiota ('Ruminococcus bicirculans') reveals two chromosomes and a selective capacity to utilize plant glucans.</title>
        <authorList>
            <consortium name="NISC Comparative Sequencing Program"/>
            <person name="Wegmann U."/>
            <person name="Louis P."/>
            <person name="Goesmann A."/>
            <person name="Henrissat B."/>
            <person name="Duncan S.H."/>
            <person name="Flint H.J."/>
        </authorList>
    </citation>
    <scope>NUCLEOTIDE SEQUENCE</scope>
    <source>
        <strain evidence="2">CGMCC 1.18437</strain>
    </source>
</reference>
<dbReference type="AlphaFoldDB" id="A0A7W8KBB7"/>
<name>A0A7W8KBB7_9DEIO</name>
<gene>
    <name evidence="2" type="ORF">GCM10017781_08230</name>
    <name evidence="3" type="ORF">HNQ07_000219</name>
</gene>
<reference evidence="2" key="4">
    <citation type="submission" date="2024-05" db="EMBL/GenBank/DDBJ databases">
        <authorList>
            <person name="Sun Q."/>
            <person name="Zhou Y."/>
        </authorList>
    </citation>
    <scope>NUCLEOTIDE SEQUENCE</scope>
    <source>
        <strain evidence="2">CGMCC 1.18437</strain>
    </source>
</reference>
<sequence>MSDWQRLTTTSDKVALRASVTDMDLQDLRKCAGLQLPQKYEDFLRYSDGLDVYSSIVFSTKDAIVKNSRPITQDWDELYMPVAGLFFFGEDADGDLFFFRRLKRCVDRSVYVWRHEDDSRIQIAFSLAAFLEQYLSGDYDAWNL</sequence>
<protein>
    <recommendedName>
        <fullName evidence="1">Knr4/Smi1-like domain-containing protein</fullName>
    </recommendedName>
</protein>
<evidence type="ECO:0000259" key="1">
    <source>
        <dbReference type="SMART" id="SM00860"/>
    </source>
</evidence>
<dbReference type="EMBL" id="JACHFK010000001">
    <property type="protein sequence ID" value="MBB5374775.1"/>
    <property type="molecule type" value="Genomic_DNA"/>
</dbReference>
<organism evidence="3 4">
    <name type="scientific">Deinococcus metalli</name>
    <dbReference type="NCBI Taxonomy" id="1141878"/>
    <lineage>
        <taxon>Bacteria</taxon>
        <taxon>Thermotogati</taxon>
        <taxon>Deinococcota</taxon>
        <taxon>Deinococci</taxon>
        <taxon>Deinococcales</taxon>
        <taxon>Deinococcaceae</taxon>
        <taxon>Deinococcus</taxon>
    </lineage>
</organism>
<dbReference type="Proteomes" id="UP000539473">
    <property type="component" value="Unassembled WGS sequence"/>
</dbReference>
<evidence type="ECO:0000313" key="5">
    <source>
        <dbReference type="Proteomes" id="UP000619376"/>
    </source>
</evidence>
<dbReference type="RefSeq" id="WP_184108991.1">
    <property type="nucleotide sequence ID" value="NZ_BNAJ01000001.1"/>
</dbReference>
<feature type="domain" description="Knr4/Smi1-like" evidence="1">
    <location>
        <begin position="19"/>
        <end position="133"/>
    </location>
</feature>
<dbReference type="InterPro" id="IPR018958">
    <property type="entry name" value="Knr4/Smi1-like_dom"/>
</dbReference>
<evidence type="ECO:0000313" key="3">
    <source>
        <dbReference type="EMBL" id="MBB5374775.1"/>
    </source>
</evidence>
<dbReference type="EMBL" id="BNAJ01000001">
    <property type="protein sequence ID" value="GHF33810.1"/>
    <property type="molecule type" value="Genomic_DNA"/>
</dbReference>
<dbReference type="Gene3D" id="3.40.1580.10">
    <property type="entry name" value="SMI1/KNR4-like"/>
    <property type="match status" value="1"/>
</dbReference>
<proteinExistence type="predicted"/>
<dbReference type="Proteomes" id="UP000619376">
    <property type="component" value="Unassembled WGS sequence"/>
</dbReference>
<reference evidence="3 4" key="3">
    <citation type="submission" date="2020-08" db="EMBL/GenBank/DDBJ databases">
        <title>Genomic Encyclopedia of Type Strains, Phase IV (KMG-IV): sequencing the most valuable type-strain genomes for metagenomic binning, comparative biology and taxonomic classification.</title>
        <authorList>
            <person name="Goeker M."/>
        </authorList>
    </citation>
    <scope>NUCLEOTIDE SEQUENCE [LARGE SCALE GENOMIC DNA]</scope>
    <source>
        <strain evidence="3 4">DSM 27521</strain>
    </source>
</reference>
<dbReference type="Pfam" id="PF09346">
    <property type="entry name" value="SMI1_KNR4"/>
    <property type="match status" value="1"/>
</dbReference>
<dbReference type="SMART" id="SM00860">
    <property type="entry name" value="SMI1_KNR4"/>
    <property type="match status" value="1"/>
</dbReference>
<comment type="caution">
    <text evidence="3">The sequence shown here is derived from an EMBL/GenBank/DDBJ whole genome shotgun (WGS) entry which is preliminary data.</text>
</comment>
<reference evidence="5" key="2">
    <citation type="journal article" date="2019" name="Int. J. Syst. Evol. Microbiol.">
        <title>The Global Catalogue of Microorganisms (GCM) 10K type strain sequencing project: providing services to taxonomists for standard genome sequencing and annotation.</title>
        <authorList>
            <consortium name="The Broad Institute Genomics Platform"/>
            <consortium name="The Broad Institute Genome Sequencing Center for Infectious Disease"/>
            <person name="Wu L."/>
            <person name="Ma J."/>
        </authorList>
    </citation>
    <scope>NUCLEOTIDE SEQUENCE [LARGE SCALE GENOMIC DNA]</scope>
    <source>
        <strain evidence="5">CGMCC 1.18437</strain>
    </source>
</reference>
<keyword evidence="5" id="KW-1185">Reference proteome</keyword>